<evidence type="ECO:0000256" key="8">
    <source>
        <dbReference type="ARBA" id="ARBA00022723"/>
    </source>
</evidence>
<dbReference type="FunFam" id="3.90.550.10:FF:000252">
    <property type="entry name" value="Protein O-linked-mannose beta-1,2-N-acetylglucosaminyltransferase 1"/>
    <property type="match status" value="1"/>
</dbReference>
<protein>
    <recommendedName>
        <fullName evidence="14">alpha-1,3-mannosyl-glycoprotein 2-beta-N-acetylglucosaminyltransferase</fullName>
        <ecNumber evidence="14">2.4.1.101</ecNumber>
    </recommendedName>
    <alternativeName>
        <fullName evidence="15">N-glycosyl-oligosaccharide-glycoprotein N-acetylglucosaminyltransferase I</fullName>
    </alternativeName>
</protein>
<dbReference type="GO" id="GO:0046872">
    <property type="term" value="F:metal ion binding"/>
    <property type="evidence" value="ECO:0007669"/>
    <property type="project" value="UniProtKB-KW"/>
</dbReference>
<evidence type="ECO:0000256" key="4">
    <source>
        <dbReference type="ARBA" id="ARBA00006492"/>
    </source>
</evidence>
<evidence type="ECO:0000256" key="1">
    <source>
        <dbReference type="ARBA" id="ARBA00001936"/>
    </source>
</evidence>
<evidence type="ECO:0000256" key="11">
    <source>
        <dbReference type="ARBA" id="ARBA00023034"/>
    </source>
</evidence>
<evidence type="ECO:0000256" key="9">
    <source>
        <dbReference type="ARBA" id="ARBA00022968"/>
    </source>
</evidence>
<evidence type="ECO:0000256" key="3">
    <source>
        <dbReference type="ARBA" id="ARBA00004922"/>
    </source>
</evidence>
<dbReference type="GO" id="GO:0000139">
    <property type="term" value="C:Golgi membrane"/>
    <property type="evidence" value="ECO:0007669"/>
    <property type="project" value="UniProtKB-SubCell"/>
</dbReference>
<keyword evidence="12" id="KW-0472">Membrane</keyword>
<evidence type="ECO:0000256" key="12">
    <source>
        <dbReference type="ARBA" id="ARBA00023136"/>
    </source>
</evidence>
<gene>
    <name evidence="18" type="ORF">DSPE1174_LOCUS23912</name>
</gene>
<dbReference type="InterPro" id="IPR004139">
    <property type="entry name" value="Glyco_trans_13"/>
</dbReference>
<comment type="cofactor">
    <cofactor evidence="1">
        <name>Mn(2+)</name>
        <dbReference type="ChEBI" id="CHEBI:29035"/>
    </cofactor>
</comment>
<keyword evidence="10" id="KW-1133">Transmembrane helix</keyword>
<feature type="region of interest" description="Disordered" evidence="17">
    <location>
        <begin position="1"/>
        <end position="38"/>
    </location>
</feature>
<comment type="subcellular location">
    <subcellularLocation>
        <location evidence="2">Golgi apparatus membrane</location>
        <topology evidence="2">Single-pass type II membrane protein</topology>
    </subcellularLocation>
</comment>
<keyword evidence="6" id="KW-0808">Transferase</keyword>
<evidence type="ECO:0000256" key="6">
    <source>
        <dbReference type="ARBA" id="ARBA00022679"/>
    </source>
</evidence>
<dbReference type="InterPro" id="IPR029044">
    <property type="entry name" value="Nucleotide-diphossugar_trans"/>
</dbReference>
<evidence type="ECO:0000256" key="17">
    <source>
        <dbReference type="SAM" id="MobiDB-lite"/>
    </source>
</evidence>
<evidence type="ECO:0000256" key="5">
    <source>
        <dbReference type="ARBA" id="ARBA00022676"/>
    </source>
</evidence>
<evidence type="ECO:0000256" key="13">
    <source>
        <dbReference type="ARBA" id="ARBA00023211"/>
    </source>
</evidence>
<name>A0A7S2DMU5_9STRA</name>
<evidence type="ECO:0000313" key="18">
    <source>
        <dbReference type="EMBL" id="CAD9459244.1"/>
    </source>
</evidence>
<accession>A0A7S2DMU5</accession>
<evidence type="ECO:0000256" key="10">
    <source>
        <dbReference type="ARBA" id="ARBA00022989"/>
    </source>
</evidence>
<dbReference type="Pfam" id="PF03071">
    <property type="entry name" value="GNT-I"/>
    <property type="match status" value="1"/>
</dbReference>
<reference evidence="18" key="1">
    <citation type="submission" date="2021-01" db="EMBL/GenBank/DDBJ databases">
        <authorList>
            <person name="Corre E."/>
            <person name="Pelletier E."/>
            <person name="Niang G."/>
            <person name="Scheremetjew M."/>
            <person name="Finn R."/>
            <person name="Kale V."/>
            <person name="Holt S."/>
            <person name="Cochrane G."/>
            <person name="Meng A."/>
            <person name="Brown T."/>
            <person name="Cohen L."/>
        </authorList>
    </citation>
    <scope>NUCLEOTIDE SEQUENCE</scope>
    <source>
        <strain evidence="18">CCMP1381</strain>
    </source>
</reference>
<dbReference type="EC" id="2.4.1.101" evidence="14"/>
<dbReference type="GO" id="GO:0003827">
    <property type="term" value="F:alpha-1,3-mannosylglycoprotein 2-beta-N-acetylglucosaminyltransferase activity"/>
    <property type="evidence" value="ECO:0007669"/>
    <property type="project" value="UniProtKB-EC"/>
</dbReference>
<keyword evidence="11" id="KW-0333">Golgi apparatus</keyword>
<comment type="pathway">
    <text evidence="3">Protein modification; protein glycosylation.</text>
</comment>
<dbReference type="InterPro" id="IPR052261">
    <property type="entry name" value="Glycosyltransferase_13"/>
</dbReference>
<evidence type="ECO:0000256" key="15">
    <source>
        <dbReference type="ARBA" id="ARBA00041712"/>
    </source>
</evidence>
<sequence length="542" mass="60498">METGRRRENLPGSGAPPQEQGEKWNAMKRAAPESMHPHLSNPLLQQAVSNALKSLKVSPPGPLESHFNNGGYLPIAILAANRPDMLRETLESLLKARGARRGDVLVLQDGDNAGVAQVARSFGIEPVFHMRGHLRVHMDGAERIASHYKWALQHALDSSPSSPGIIVVEDDFLFSPDFIDYFKAVGPLLERDPTTFVVSAWNDNGLKDRVWDKARLCRTGFFPGLGWLLSRRLWTEELASRWPDQHWDHWMRSPAQHKGREAVYPEVNRDYHAGKKGTFMDAHHHDLYFKGIDYNTDPEFRWQLADTAIPSYLFAMQEVYEAYLAAVFTSPGTTHVAALDELEEAVGDVVLWHDTDLDTRREPPDFKRVATYLGIWHEWPRTGHSDGTLHTFRWHGSKALVFLANVNTEQGGRSSWAQYKPSHVTPLHSREFKASAWDPLPVGTVPTAATLPSQSCDYVCSTAGLKCLADGFRGVNTCHALRAHFPCTDCSENYGPEQPAYVVPEAPLESLPGSCLYSSQPGDSNCFASHSSTRRLCPCGPM</sequence>
<dbReference type="PANTHER" id="PTHR10468">
    <property type="entry name" value="PROTEIN O-LINKED-MANNOSE BETA-1,2-N-ACETYLGLUCOSAMINYLTRANSFERASE 1/ALPHA-1,3-MANNOSYL-GLYCOPROTEIN 2-BETA-N-ACETYLGLUCOSAMINYLTRANSFERASE"/>
    <property type="match status" value="1"/>
</dbReference>
<keyword evidence="9" id="KW-0735">Signal-anchor</keyword>
<proteinExistence type="inferred from homology"/>
<dbReference type="SUPFAM" id="SSF53448">
    <property type="entry name" value="Nucleotide-diphospho-sugar transferases"/>
    <property type="match status" value="1"/>
</dbReference>
<keyword evidence="5" id="KW-0328">Glycosyltransferase</keyword>
<comment type="similarity">
    <text evidence="4">Belongs to the glycosyltransferase 13 family.</text>
</comment>
<evidence type="ECO:0000256" key="7">
    <source>
        <dbReference type="ARBA" id="ARBA00022692"/>
    </source>
</evidence>
<dbReference type="PANTHER" id="PTHR10468:SF0">
    <property type="entry name" value="ALPHA-1,3-MANNOSYL-GLYCOPROTEIN 2-BETA-N-ACETYLGLUCOSAMINYLTRANSFERASE"/>
    <property type="match status" value="1"/>
</dbReference>
<keyword evidence="13" id="KW-0464">Manganese</keyword>
<evidence type="ECO:0000256" key="16">
    <source>
        <dbReference type="ARBA" id="ARBA00049421"/>
    </source>
</evidence>
<evidence type="ECO:0000256" key="2">
    <source>
        <dbReference type="ARBA" id="ARBA00004323"/>
    </source>
</evidence>
<dbReference type="Gene3D" id="3.90.550.10">
    <property type="entry name" value="Spore Coat Polysaccharide Biosynthesis Protein SpsA, Chain A"/>
    <property type="match status" value="1"/>
</dbReference>
<dbReference type="EMBL" id="HBGS01046166">
    <property type="protein sequence ID" value="CAD9459244.1"/>
    <property type="molecule type" value="Transcribed_RNA"/>
</dbReference>
<keyword evidence="8" id="KW-0479">Metal-binding</keyword>
<dbReference type="AlphaFoldDB" id="A0A7S2DMU5"/>
<comment type="catalytic activity">
    <reaction evidence="16">
        <text>N(4)-(alpha-D-Man-(1-&gt;3)-[alpha-D-Man-(1-&gt;3)-[alpha-D-Man-(1-&gt;6)]-alpha-D-Man-(1-&gt;6)]-beta-D-Man-(1-&gt;4)-beta-D-GlcNAc-(1-&gt;4)-beta-D-GlcNAc)-L-asparaginyl-[protein] (N-glucan mannose isomer 5A1,2) + UDP-N-acetyl-alpha-D-glucosamine = N(4)-{beta-D-GlcNAc-(1-&gt;2)-alpha-D-Man-(1-&gt;3)-[alpha-D-Man-(1-&gt;3)-[alpha-D-Man-(1-&gt;6)]-alpha-D-Man-(1-&gt;6)]-beta-D-Man-(1-&gt;4)-beta-D-GlcNAc-(1-&gt;4)-beta-D-GlcNAc}-L-asparaginyl-[protein] + UDP + H(+)</text>
        <dbReference type="Rhea" id="RHEA:11456"/>
        <dbReference type="Rhea" id="RHEA-COMP:14367"/>
        <dbReference type="Rhea" id="RHEA-COMP:14368"/>
        <dbReference type="ChEBI" id="CHEBI:15378"/>
        <dbReference type="ChEBI" id="CHEBI:57705"/>
        <dbReference type="ChEBI" id="CHEBI:58223"/>
        <dbReference type="ChEBI" id="CHEBI:59087"/>
        <dbReference type="ChEBI" id="CHEBI:60625"/>
        <dbReference type="EC" id="2.4.1.101"/>
    </reaction>
</comment>
<dbReference type="UniPathway" id="UPA00378"/>
<keyword evidence="7" id="KW-0812">Transmembrane</keyword>
<evidence type="ECO:0000256" key="14">
    <source>
        <dbReference type="ARBA" id="ARBA00038949"/>
    </source>
</evidence>
<organism evidence="18">
    <name type="scientific">Octactis speculum</name>
    <dbReference type="NCBI Taxonomy" id="3111310"/>
    <lineage>
        <taxon>Eukaryota</taxon>
        <taxon>Sar</taxon>
        <taxon>Stramenopiles</taxon>
        <taxon>Ochrophyta</taxon>
        <taxon>Dictyochophyceae</taxon>
        <taxon>Dictyochales</taxon>
        <taxon>Dictyochaceae</taxon>
        <taxon>Octactis</taxon>
    </lineage>
</organism>